<evidence type="ECO:0000256" key="2">
    <source>
        <dbReference type="ARBA" id="ARBA00022723"/>
    </source>
</evidence>
<name>A5E2U7_LODEL</name>
<dbReference type="GO" id="GO:0008270">
    <property type="term" value="F:zinc ion binding"/>
    <property type="evidence" value="ECO:0007669"/>
    <property type="project" value="InterPro"/>
</dbReference>
<dbReference type="AlphaFoldDB" id="A5E2U7"/>
<dbReference type="Proteomes" id="UP000001996">
    <property type="component" value="Unassembled WGS sequence"/>
</dbReference>
<dbReference type="Pfam" id="PF00172">
    <property type="entry name" value="Zn_clus"/>
    <property type="match status" value="1"/>
</dbReference>
<feature type="domain" description="Zn(2)-C6 fungal-type" evidence="9">
    <location>
        <begin position="116"/>
        <end position="149"/>
    </location>
</feature>
<evidence type="ECO:0000256" key="4">
    <source>
        <dbReference type="ARBA" id="ARBA00023015"/>
    </source>
</evidence>
<evidence type="ECO:0000256" key="5">
    <source>
        <dbReference type="ARBA" id="ARBA00023125"/>
    </source>
</evidence>
<sequence length="1039" mass="116444">MSVPEYNETRPSNPLDSLVHIASNMSRELRHIERRSDTNGFSPGNNNNNNNNNNDSNNGNNDISHTATSLAFQLPSLSHLLQIPSASATPTNNPLGNSPQPDHDSLAKQGKIKRMACVECRQQKSRCDAHEKYPNPCTRCLKKGLQCDLKSDYKRTYKRARIAQIEREFHELKKTLTATQAAELTSKFPSLVGTVSRSGSEDFASPTPAAAATATATNATTPRPFIHISNSHANTDELRSPRGNEFLNTGYGTGTNVGPSAIPHQKHSIPSKAFYQVAVPTPYPHDPTLPISEEILVCEEKLFESITLSSQTIKMLYIEYVTRYHPIFPVVDIEKGPERIYRLCPALFWVMMFVSLRRIEDDYSKSLLIQMSPVVKSILAEIMISPITRYNPSEEEEPIYNVSSVYSVQAFLLYSFWPPITSSLSADSSYNTVNTGFFQAIRISLHAPSSFVENLNGENGNKNGQGLTTQQTAMIQEQVKTWILSNVASQYIATSFGFPACVQFDSSIWFYSKPGSRINIPQDINVMLEIAQFQDQMAKSLNSNPNDSCGLAEAKERVTILKLLEKRLNEIETKVRSDVSKYSANFRIFEILAVKVHLFSYFFMDSYKIPDFELKKGLIKLYNSAVALIEYTKTCQGTDRKYVKYLPGVYLLNLWQAACITGKLVHSELKEYIDVAIGRRCFEAVVSLTMKASILKHDMAFRSSGITKSMWPLFKNLNDEKKNLLRITVRNRMSASVFFDCLNLVREQVGLTKMNAKADELKGADPADDGYHESNDHSQSEVDDANEEPNAASKKDPHQNSTSQNFKEKNLITKNRASAELRAREIIRTKPLDPEPISIDSKRSSIFKIVNSSSDTSPLARSDTSVVENGLLQKQSPYSAQMSPRGLEQQRDPNASPQSLPPHTGLNAHSRPQFQPQSQPQPQSQSQPQSQPQLQPQLQSQYHGHPQYQTQYQTQYQAQGQGQAQAQAQAYAHTHAHSSHAVANHKPLDLYTVSNTSYYESPAQLAQLGYESLDLDGFDTDLLWKDVDSVMNDFGFHLD</sequence>
<dbReference type="OMA" id="MLWKDVD"/>
<dbReference type="FunCoup" id="A5E2U7">
    <property type="interactions" value="431"/>
</dbReference>
<evidence type="ECO:0000256" key="7">
    <source>
        <dbReference type="ARBA" id="ARBA00023242"/>
    </source>
</evidence>
<organism evidence="10 11">
    <name type="scientific">Lodderomyces elongisporus (strain ATCC 11503 / CBS 2605 / JCM 1781 / NBRC 1676 / NRRL YB-4239)</name>
    <name type="common">Yeast</name>
    <name type="synonym">Saccharomyces elongisporus</name>
    <dbReference type="NCBI Taxonomy" id="379508"/>
    <lineage>
        <taxon>Eukaryota</taxon>
        <taxon>Fungi</taxon>
        <taxon>Dikarya</taxon>
        <taxon>Ascomycota</taxon>
        <taxon>Saccharomycotina</taxon>
        <taxon>Pichiomycetes</taxon>
        <taxon>Debaryomycetaceae</taxon>
        <taxon>Candida/Lodderomyces clade</taxon>
        <taxon>Lodderomyces</taxon>
    </lineage>
</organism>
<dbReference type="SMART" id="SM00066">
    <property type="entry name" value="GAL4"/>
    <property type="match status" value="1"/>
</dbReference>
<dbReference type="HOGENOM" id="CLU_015609_0_0_1"/>
<dbReference type="PANTHER" id="PTHR31845:SF21">
    <property type="entry name" value="REGULATORY PROTEIN LEU3"/>
    <property type="match status" value="1"/>
</dbReference>
<feature type="compositionally biased region" description="Basic and acidic residues" evidence="8">
    <location>
        <begin position="761"/>
        <end position="780"/>
    </location>
</feature>
<keyword evidence="5" id="KW-0238">DNA-binding</keyword>
<dbReference type="STRING" id="379508.A5E2U7"/>
<dbReference type="CDD" id="cd00067">
    <property type="entry name" value="GAL4"/>
    <property type="match status" value="1"/>
</dbReference>
<keyword evidence="2" id="KW-0479">Metal-binding</keyword>
<protein>
    <recommendedName>
        <fullName evidence="9">Zn(2)-C6 fungal-type domain-containing protein</fullName>
    </recommendedName>
</protein>
<evidence type="ECO:0000259" key="9">
    <source>
        <dbReference type="PROSITE" id="PS50048"/>
    </source>
</evidence>
<dbReference type="EMBL" id="CH981528">
    <property type="protein sequence ID" value="EDK45755.1"/>
    <property type="molecule type" value="Genomic_DNA"/>
</dbReference>
<dbReference type="Gene3D" id="4.10.240.10">
    <property type="entry name" value="Zn(2)-C6 fungal-type DNA-binding domain"/>
    <property type="match status" value="1"/>
</dbReference>
<feature type="region of interest" description="Disordered" evidence="8">
    <location>
        <begin position="872"/>
        <end position="950"/>
    </location>
</feature>
<feature type="compositionally biased region" description="Basic and acidic residues" evidence="8">
    <location>
        <begin position="806"/>
        <end position="817"/>
    </location>
</feature>
<dbReference type="KEGG" id="lel:PVL30_004760"/>
<dbReference type="GO" id="GO:0000981">
    <property type="term" value="F:DNA-binding transcription factor activity, RNA polymerase II-specific"/>
    <property type="evidence" value="ECO:0007669"/>
    <property type="project" value="InterPro"/>
</dbReference>
<dbReference type="OrthoDB" id="2341546at2759"/>
<dbReference type="InParanoid" id="A5E2U7"/>
<dbReference type="PROSITE" id="PS50048">
    <property type="entry name" value="ZN2_CY6_FUNGAL_2"/>
    <property type="match status" value="1"/>
</dbReference>
<keyword evidence="6" id="KW-0804">Transcription</keyword>
<feature type="compositionally biased region" description="Low complexity" evidence="8">
    <location>
        <begin position="912"/>
        <end position="950"/>
    </location>
</feature>
<evidence type="ECO:0000313" key="11">
    <source>
        <dbReference type="Proteomes" id="UP000001996"/>
    </source>
</evidence>
<feature type="compositionally biased region" description="Polar residues" evidence="8">
    <location>
        <begin position="85"/>
        <end position="100"/>
    </location>
</feature>
<feature type="region of interest" description="Disordered" evidence="8">
    <location>
        <begin position="761"/>
        <end position="817"/>
    </location>
</feature>
<feature type="compositionally biased region" description="Polar residues" evidence="8">
    <location>
        <begin position="872"/>
        <end position="882"/>
    </location>
</feature>
<accession>A5E2U7</accession>
<evidence type="ECO:0000313" key="10">
    <source>
        <dbReference type="EMBL" id="EDK45755.1"/>
    </source>
</evidence>
<feature type="compositionally biased region" description="Low complexity" evidence="8">
    <location>
        <begin position="44"/>
        <end position="62"/>
    </location>
</feature>
<dbReference type="FunFam" id="4.10.240.10:FF:000003">
    <property type="entry name" value="C6 transcription factor (Leu3)"/>
    <property type="match status" value="1"/>
</dbReference>
<dbReference type="SUPFAM" id="SSF57701">
    <property type="entry name" value="Zn2/Cys6 DNA-binding domain"/>
    <property type="match status" value="1"/>
</dbReference>
<evidence type="ECO:0000256" key="1">
    <source>
        <dbReference type="ARBA" id="ARBA00004123"/>
    </source>
</evidence>
<gene>
    <name evidence="10" type="ORF">LELG_03934</name>
</gene>
<dbReference type="PROSITE" id="PS00463">
    <property type="entry name" value="ZN2_CY6_FUNGAL_1"/>
    <property type="match status" value="1"/>
</dbReference>
<evidence type="ECO:0000256" key="3">
    <source>
        <dbReference type="ARBA" id="ARBA00022833"/>
    </source>
</evidence>
<dbReference type="CDD" id="cd12148">
    <property type="entry name" value="fungal_TF_MHR"/>
    <property type="match status" value="1"/>
</dbReference>
<keyword evidence="7" id="KW-0539">Nucleus</keyword>
<dbReference type="PANTHER" id="PTHR31845">
    <property type="entry name" value="FINGER DOMAIN PROTEIN, PUTATIVE-RELATED"/>
    <property type="match status" value="1"/>
</dbReference>
<dbReference type="InterPro" id="IPR051089">
    <property type="entry name" value="prtT"/>
</dbReference>
<evidence type="ECO:0000256" key="8">
    <source>
        <dbReference type="SAM" id="MobiDB-lite"/>
    </source>
</evidence>
<dbReference type="VEuPathDB" id="FungiDB:LELG_03934"/>
<proteinExistence type="predicted"/>
<dbReference type="GO" id="GO:0000976">
    <property type="term" value="F:transcription cis-regulatory region binding"/>
    <property type="evidence" value="ECO:0007669"/>
    <property type="project" value="TreeGrafter"/>
</dbReference>
<dbReference type="GO" id="GO:0005634">
    <property type="term" value="C:nucleus"/>
    <property type="evidence" value="ECO:0007669"/>
    <property type="project" value="UniProtKB-SubCell"/>
</dbReference>
<dbReference type="eggNOG" id="ENOG502QPVP">
    <property type="taxonomic scope" value="Eukaryota"/>
</dbReference>
<comment type="subcellular location">
    <subcellularLocation>
        <location evidence="1">Nucleus</location>
    </subcellularLocation>
</comment>
<keyword evidence="3" id="KW-0862">Zinc</keyword>
<reference evidence="10 11" key="1">
    <citation type="journal article" date="2009" name="Nature">
        <title>Evolution of pathogenicity and sexual reproduction in eight Candida genomes.</title>
        <authorList>
            <person name="Butler G."/>
            <person name="Rasmussen M.D."/>
            <person name="Lin M.F."/>
            <person name="Santos M.A."/>
            <person name="Sakthikumar S."/>
            <person name="Munro C.A."/>
            <person name="Rheinbay E."/>
            <person name="Grabherr M."/>
            <person name="Forche A."/>
            <person name="Reedy J.L."/>
            <person name="Agrafioti I."/>
            <person name="Arnaud M.B."/>
            <person name="Bates S."/>
            <person name="Brown A.J."/>
            <person name="Brunke S."/>
            <person name="Costanzo M.C."/>
            <person name="Fitzpatrick D.A."/>
            <person name="de Groot P.W."/>
            <person name="Harris D."/>
            <person name="Hoyer L.L."/>
            <person name="Hube B."/>
            <person name="Klis F.M."/>
            <person name="Kodira C."/>
            <person name="Lennard N."/>
            <person name="Logue M.E."/>
            <person name="Martin R."/>
            <person name="Neiman A.M."/>
            <person name="Nikolaou E."/>
            <person name="Quail M.A."/>
            <person name="Quinn J."/>
            <person name="Santos M.C."/>
            <person name="Schmitzberger F.F."/>
            <person name="Sherlock G."/>
            <person name="Shah P."/>
            <person name="Silverstein K.A."/>
            <person name="Skrzypek M.S."/>
            <person name="Soll D."/>
            <person name="Staggs R."/>
            <person name="Stansfield I."/>
            <person name="Stumpf M.P."/>
            <person name="Sudbery P.E."/>
            <person name="Srikantha T."/>
            <person name="Zeng Q."/>
            <person name="Berman J."/>
            <person name="Berriman M."/>
            <person name="Heitman J."/>
            <person name="Gow N.A."/>
            <person name="Lorenz M.C."/>
            <person name="Birren B.W."/>
            <person name="Kellis M."/>
            <person name="Cuomo C.A."/>
        </authorList>
    </citation>
    <scope>NUCLEOTIDE SEQUENCE [LARGE SCALE GENOMIC DNA]</scope>
    <source>
        <strain evidence="11">ATCC 11503 / BCRC 21390 / CBS 2605 / JCM 1781 / NBRC 1676 / NRRL YB-4239</strain>
    </source>
</reference>
<keyword evidence="4" id="KW-0805">Transcription regulation</keyword>
<dbReference type="GO" id="GO:0001216">
    <property type="term" value="F:DNA-binding transcription activator activity"/>
    <property type="evidence" value="ECO:0007669"/>
    <property type="project" value="UniProtKB-ARBA"/>
</dbReference>
<dbReference type="InterPro" id="IPR036864">
    <property type="entry name" value="Zn2-C6_fun-type_DNA-bd_sf"/>
</dbReference>
<dbReference type="GeneID" id="5232115"/>
<dbReference type="InterPro" id="IPR001138">
    <property type="entry name" value="Zn2Cys6_DnaBD"/>
</dbReference>
<keyword evidence="11" id="KW-1185">Reference proteome</keyword>
<feature type="region of interest" description="Disordered" evidence="8">
    <location>
        <begin position="85"/>
        <end position="109"/>
    </location>
</feature>
<evidence type="ECO:0000256" key="6">
    <source>
        <dbReference type="ARBA" id="ARBA00023163"/>
    </source>
</evidence>
<feature type="region of interest" description="Disordered" evidence="8">
    <location>
        <begin position="35"/>
        <end position="64"/>
    </location>
</feature>